<accession>A0AA96LJX9</accession>
<dbReference type="Pfam" id="PF04816">
    <property type="entry name" value="TrmK"/>
    <property type="match status" value="1"/>
</dbReference>
<dbReference type="PANTHER" id="PTHR38451:SF1">
    <property type="entry name" value="TRNA (ADENINE(22)-N(1))-METHYLTRANSFERASE"/>
    <property type="match status" value="1"/>
</dbReference>
<sequence>MINLSKRLQTIAGQVLPGQRVADIGSDHALLPVYLVQKGVAPAVIAGEVNQGPYQAAVQQVKAAGLSARIEVRKGNGLAVLEPGEADAITIAGMGGSLIVSILTEGLNKLEGVSRLILQPNVGEEAVRRFLVEQGWKLEAEQILEEDGKIYEILTAGRTPVPLEENEKLYKPRSVRGVSLSAERLLAMGPYLIEEGSAVFERKWLMEVEKLGKISRQLEGSELDASRLKRDLLQKEVAEIKEVIRCLPRDKR</sequence>
<protein>
    <submittedName>
        <fullName evidence="1">Class I SAM-dependent methyltransferase</fullName>
        <ecNumber evidence="1">2.1.1.-</ecNumber>
    </submittedName>
</protein>
<dbReference type="PANTHER" id="PTHR38451">
    <property type="entry name" value="TRNA (ADENINE(22)-N(1))-METHYLTRANSFERASE"/>
    <property type="match status" value="1"/>
</dbReference>
<dbReference type="EC" id="2.1.1.-" evidence="1"/>
<keyword evidence="1" id="KW-0489">Methyltransferase</keyword>
<dbReference type="Gene3D" id="1.10.287.1890">
    <property type="match status" value="1"/>
</dbReference>
<dbReference type="GO" id="GO:0160105">
    <property type="term" value="F:tRNA (adenine(22)-N1)-methyltransferase activity"/>
    <property type="evidence" value="ECO:0007669"/>
    <property type="project" value="InterPro"/>
</dbReference>
<dbReference type="InterPro" id="IPR006901">
    <property type="entry name" value="TrmK"/>
</dbReference>
<dbReference type="InterPro" id="IPR029063">
    <property type="entry name" value="SAM-dependent_MTases_sf"/>
</dbReference>
<dbReference type="SUPFAM" id="SSF53335">
    <property type="entry name" value="S-adenosyl-L-methionine-dependent methyltransferases"/>
    <property type="match status" value="1"/>
</dbReference>
<proteinExistence type="predicted"/>
<keyword evidence="2" id="KW-1185">Reference proteome</keyword>
<name>A0AA96LJX9_9BACL</name>
<dbReference type="Proteomes" id="UP001305702">
    <property type="component" value="Chromosome"/>
</dbReference>
<organism evidence="1 2">
    <name type="scientific">Paenibacillus aurantius</name>
    <dbReference type="NCBI Taxonomy" id="2918900"/>
    <lineage>
        <taxon>Bacteria</taxon>
        <taxon>Bacillati</taxon>
        <taxon>Bacillota</taxon>
        <taxon>Bacilli</taxon>
        <taxon>Bacillales</taxon>
        <taxon>Paenibacillaceae</taxon>
        <taxon>Paenibacillus</taxon>
    </lineage>
</organism>
<dbReference type="RefSeq" id="WP_315607256.1">
    <property type="nucleotide sequence ID" value="NZ_CP130318.1"/>
</dbReference>
<dbReference type="EMBL" id="CP130318">
    <property type="protein sequence ID" value="WNQ13475.1"/>
    <property type="molecule type" value="Genomic_DNA"/>
</dbReference>
<reference evidence="1 2" key="1">
    <citation type="submission" date="2022-02" db="EMBL/GenBank/DDBJ databases">
        <title>Paenibacillus sp. MBLB1776 Whole Genome Shotgun Sequencing.</title>
        <authorList>
            <person name="Hwang C.Y."/>
            <person name="Cho E.-S."/>
            <person name="Seo M.-J."/>
        </authorList>
    </citation>
    <scope>NUCLEOTIDE SEQUENCE [LARGE SCALE GENOMIC DNA]</scope>
    <source>
        <strain evidence="1 2">MBLB1776</strain>
    </source>
</reference>
<gene>
    <name evidence="1" type="ORF">MJA45_10780</name>
</gene>
<evidence type="ECO:0000313" key="2">
    <source>
        <dbReference type="Proteomes" id="UP001305702"/>
    </source>
</evidence>
<keyword evidence="1" id="KW-0808">Transferase</keyword>
<evidence type="ECO:0000313" key="1">
    <source>
        <dbReference type="EMBL" id="WNQ13475.1"/>
    </source>
</evidence>
<dbReference type="Gene3D" id="3.40.50.150">
    <property type="entry name" value="Vaccinia Virus protein VP39"/>
    <property type="match status" value="1"/>
</dbReference>
<dbReference type="PIRSF" id="PIRSF018637">
    <property type="entry name" value="TrmK"/>
    <property type="match status" value="1"/>
</dbReference>
<dbReference type="GO" id="GO:0032259">
    <property type="term" value="P:methylation"/>
    <property type="evidence" value="ECO:0007669"/>
    <property type="project" value="UniProtKB-KW"/>
</dbReference>
<dbReference type="KEGG" id="paun:MJA45_10780"/>
<dbReference type="AlphaFoldDB" id="A0AA96LJX9"/>